<name>A0AAD6BGC3_9TELE</name>
<evidence type="ECO:0000313" key="2">
    <source>
        <dbReference type="Proteomes" id="UP001219934"/>
    </source>
</evidence>
<proteinExistence type="predicted"/>
<dbReference type="AlphaFoldDB" id="A0AAD6BGC3"/>
<comment type="caution">
    <text evidence="1">The sequence shown here is derived from an EMBL/GenBank/DDBJ whole genome shotgun (WGS) entry which is preliminary data.</text>
</comment>
<sequence>MSGFGGVLRSDCSADGSLLCTGAVYWKPAPRRFHQVNTVSGISSTGEPLKLVYTERRAASAVKWVPELCFLFVVAASGGTRQPRIAEPLRGADESGLKRTFLAMEVCVRSRGMYGLRRGPASLCPR</sequence>
<dbReference type="EMBL" id="JAPTMU010000005">
    <property type="protein sequence ID" value="KAJ4943454.1"/>
    <property type="molecule type" value="Genomic_DNA"/>
</dbReference>
<evidence type="ECO:0000313" key="1">
    <source>
        <dbReference type="EMBL" id="KAJ4943454.1"/>
    </source>
</evidence>
<reference evidence="1" key="1">
    <citation type="submission" date="2022-11" db="EMBL/GenBank/DDBJ databases">
        <title>Chromosome-level genome of Pogonophryne albipinna.</title>
        <authorList>
            <person name="Jo E."/>
        </authorList>
    </citation>
    <scope>NUCLEOTIDE SEQUENCE</scope>
    <source>
        <strain evidence="1">SGF0006</strain>
        <tissue evidence="1">Muscle</tissue>
    </source>
</reference>
<gene>
    <name evidence="1" type="ORF">JOQ06_005955</name>
</gene>
<dbReference type="Proteomes" id="UP001219934">
    <property type="component" value="Unassembled WGS sequence"/>
</dbReference>
<protein>
    <submittedName>
        <fullName evidence="1">Uncharacterized protein</fullName>
    </submittedName>
</protein>
<organism evidence="1 2">
    <name type="scientific">Pogonophryne albipinna</name>
    <dbReference type="NCBI Taxonomy" id="1090488"/>
    <lineage>
        <taxon>Eukaryota</taxon>
        <taxon>Metazoa</taxon>
        <taxon>Chordata</taxon>
        <taxon>Craniata</taxon>
        <taxon>Vertebrata</taxon>
        <taxon>Euteleostomi</taxon>
        <taxon>Actinopterygii</taxon>
        <taxon>Neopterygii</taxon>
        <taxon>Teleostei</taxon>
        <taxon>Neoteleostei</taxon>
        <taxon>Acanthomorphata</taxon>
        <taxon>Eupercaria</taxon>
        <taxon>Perciformes</taxon>
        <taxon>Notothenioidei</taxon>
        <taxon>Pogonophryne</taxon>
    </lineage>
</organism>
<accession>A0AAD6BGC3</accession>
<keyword evidence="2" id="KW-1185">Reference proteome</keyword>